<dbReference type="Gene3D" id="2.160.20.80">
    <property type="entry name" value="E3 ubiquitin-protein ligase SopA"/>
    <property type="match status" value="1"/>
</dbReference>
<name>A0A1V3NUB8_9GAMM</name>
<evidence type="ECO:0008006" key="4">
    <source>
        <dbReference type="Google" id="ProtNLM"/>
    </source>
</evidence>
<evidence type="ECO:0000313" key="2">
    <source>
        <dbReference type="EMBL" id="OOG28729.1"/>
    </source>
</evidence>
<feature type="region of interest" description="Disordered" evidence="1">
    <location>
        <begin position="88"/>
        <end position="134"/>
    </location>
</feature>
<proteinExistence type="predicted"/>
<sequence length="300" mass="33188">MVQSGSEHQLWFTRRRGAVSGPYPSGLVSRYLILGRLDLHDEVSTDRENWWPISDYPELVPPELLLPDDAEGREARLRARLREDERKSLNRREGEEAPTADRRRTERRAPEPAELVHHRIQRERLTQAEPREQAPGSVPWVVAGVAVALVLGLLMFQGDGGREAVAEPDCMAPAAPGVNWSYCRKSGLDLRGVDLSGSVLMSTDFMAAHLSGARLREADLDYADMRRADLSHTDLSRASLVGAILQETRLEGARLAGANLSYADLRGSLMDGVDLQEVQLSRAMWIDGRVCADGSVGECL</sequence>
<dbReference type="STRING" id="108003.B1C78_00850"/>
<dbReference type="OrthoDB" id="7304622at2"/>
<dbReference type="InterPro" id="IPR051082">
    <property type="entry name" value="Pentapeptide-BTB/POZ_domain"/>
</dbReference>
<accession>A0A1V3NUB8</accession>
<evidence type="ECO:0000256" key="1">
    <source>
        <dbReference type="SAM" id="MobiDB-lite"/>
    </source>
</evidence>
<gene>
    <name evidence="2" type="ORF">B1C78_00850</name>
</gene>
<dbReference type="PANTHER" id="PTHR14136:SF17">
    <property type="entry name" value="BTB_POZ DOMAIN-CONTAINING PROTEIN KCTD9"/>
    <property type="match status" value="1"/>
</dbReference>
<reference evidence="2 3" key="1">
    <citation type="submission" date="2017-02" db="EMBL/GenBank/DDBJ databases">
        <title>Genomic diversity within the haloalkaliphilic genus Thioalkalivibrio.</title>
        <authorList>
            <person name="Ahn A.-C."/>
            <person name="Meier-Kolthoff J."/>
            <person name="Overmars L."/>
            <person name="Richter M."/>
            <person name="Woyke T."/>
            <person name="Sorokin D.Y."/>
            <person name="Muyzer G."/>
        </authorList>
    </citation>
    <scope>NUCLEOTIDE SEQUENCE [LARGE SCALE GENOMIC DNA]</scope>
    <source>
        <strain evidence="2 3">ALJD</strain>
    </source>
</reference>
<evidence type="ECO:0000313" key="3">
    <source>
        <dbReference type="Proteomes" id="UP000189462"/>
    </source>
</evidence>
<feature type="compositionally biased region" description="Basic and acidic residues" evidence="1">
    <location>
        <begin position="88"/>
        <end position="132"/>
    </location>
</feature>
<dbReference type="Pfam" id="PF00805">
    <property type="entry name" value="Pentapeptide"/>
    <property type="match status" value="2"/>
</dbReference>
<dbReference type="Proteomes" id="UP000189462">
    <property type="component" value="Unassembled WGS sequence"/>
</dbReference>
<dbReference type="InterPro" id="IPR001646">
    <property type="entry name" value="5peptide_repeat"/>
</dbReference>
<protein>
    <recommendedName>
        <fullName evidence="4">GYF domain-containing protein</fullName>
    </recommendedName>
</protein>
<dbReference type="AlphaFoldDB" id="A0A1V3NUB8"/>
<comment type="caution">
    <text evidence="2">The sequence shown here is derived from an EMBL/GenBank/DDBJ whole genome shotgun (WGS) entry which is preliminary data.</text>
</comment>
<dbReference type="EMBL" id="MVBK01000003">
    <property type="protein sequence ID" value="OOG28729.1"/>
    <property type="molecule type" value="Genomic_DNA"/>
</dbReference>
<keyword evidence="3" id="KW-1185">Reference proteome</keyword>
<organism evidence="2 3">
    <name type="scientific">Thioalkalivibrio denitrificans</name>
    <dbReference type="NCBI Taxonomy" id="108003"/>
    <lineage>
        <taxon>Bacteria</taxon>
        <taxon>Pseudomonadati</taxon>
        <taxon>Pseudomonadota</taxon>
        <taxon>Gammaproteobacteria</taxon>
        <taxon>Chromatiales</taxon>
        <taxon>Ectothiorhodospiraceae</taxon>
        <taxon>Thioalkalivibrio</taxon>
    </lineage>
</organism>
<dbReference type="SUPFAM" id="SSF141571">
    <property type="entry name" value="Pentapeptide repeat-like"/>
    <property type="match status" value="1"/>
</dbReference>
<dbReference type="PANTHER" id="PTHR14136">
    <property type="entry name" value="BTB_POZ DOMAIN-CONTAINING PROTEIN KCTD9"/>
    <property type="match status" value="1"/>
</dbReference>